<evidence type="ECO:0000256" key="1">
    <source>
        <dbReference type="ARBA" id="ARBA00001933"/>
    </source>
</evidence>
<reference evidence="5 6" key="1">
    <citation type="submission" date="2017-02" db="EMBL/GenBank/DDBJ databases">
        <authorList>
            <person name="Peterson S.W."/>
        </authorList>
    </citation>
    <scope>NUCLEOTIDE SEQUENCE [LARGE SCALE GENOMIC DNA]</scope>
    <source>
        <strain evidence="5 6">DSM 18034</strain>
    </source>
</reference>
<dbReference type="RefSeq" id="WP_078683378.1">
    <property type="nucleotide sequence ID" value="NZ_FUYA01000001.1"/>
</dbReference>
<dbReference type="InterPro" id="IPR015424">
    <property type="entry name" value="PyrdxlP-dep_Trfase"/>
</dbReference>
<dbReference type="InterPro" id="IPR015421">
    <property type="entry name" value="PyrdxlP-dep_Trfase_major"/>
</dbReference>
<keyword evidence="6" id="KW-1185">Reference proteome</keyword>
<gene>
    <name evidence="5" type="ORF">SAMN02745702_00045</name>
</gene>
<dbReference type="SUPFAM" id="SSF53383">
    <property type="entry name" value="PLP-dependent transferases"/>
    <property type="match status" value="1"/>
</dbReference>
<dbReference type="InterPro" id="IPR001597">
    <property type="entry name" value="ArAA_b-elim_lyase/Thr_aldolase"/>
</dbReference>
<evidence type="ECO:0000313" key="6">
    <source>
        <dbReference type="Proteomes" id="UP000189733"/>
    </source>
</evidence>
<dbReference type="PANTHER" id="PTHR48097:SF5">
    <property type="entry name" value="LOW SPECIFICITY L-THREONINE ALDOLASE"/>
    <property type="match status" value="1"/>
</dbReference>
<dbReference type="Proteomes" id="UP000189733">
    <property type="component" value="Unassembled WGS sequence"/>
</dbReference>
<evidence type="ECO:0000259" key="4">
    <source>
        <dbReference type="Pfam" id="PF01212"/>
    </source>
</evidence>
<evidence type="ECO:0000256" key="2">
    <source>
        <dbReference type="ARBA" id="ARBA00006966"/>
    </source>
</evidence>
<dbReference type="InterPro" id="IPR015422">
    <property type="entry name" value="PyrdxlP-dep_Trfase_small"/>
</dbReference>
<dbReference type="GO" id="GO:0016829">
    <property type="term" value="F:lyase activity"/>
    <property type="evidence" value="ECO:0007669"/>
    <property type="project" value="InterPro"/>
</dbReference>
<dbReference type="OrthoDB" id="9774495at2"/>
<dbReference type="EMBL" id="FUYA01000001">
    <property type="protein sequence ID" value="SKA62892.1"/>
    <property type="molecule type" value="Genomic_DNA"/>
</dbReference>
<protein>
    <submittedName>
        <fullName evidence="5">L-threonine aldolase</fullName>
    </submittedName>
</protein>
<sequence length="343" mass="37039">MRCDKALGSDNYSGIHPVILEAITAANVGHVHGYGDDDFSAAAVEDFRKEFGEGVEVFFVFNGTGCNVTALAAMLRPYEGIVCADCAHINVAETGAPERILSAKLMPCPSTDAKLTVADVETQLAGLGNPHAVQPAVLSLSQATELGTVYSPEELRELTDFAHDKGMLVHMDGARISNAAAALGVSLREAATGVDVLSFGGTKNGLMCGEAIVFLNPALAENFFMIRKQCNQLPSKMRFISAQFSAFLKDELWRSSAQQANDMAALLAKEAATVPGIEIIAPVESNQVFAKLPAEHIEALQERMFFYVWNEKEGSVRWVCSFDTTAEEIHSFVKDMRRIITGS</sequence>
<dbReference type="CDD" id="cd06502">
    <property type="entry name" value="TA_like"/>
    <property type="match status" value="1"/>
</dbReference>
<organism evidence="5 6">
    <name type="scientific">Desulfobaculum bizertense DSM 18034</name>
    <dbReference type="NCBI Taxonomy" id="1121442"/>
    <lineage>
        <taxon>Bacteria</taxon>
        <taxon>Pseudomonadati</taxon>
        <taxon>Thermodesulfobacteriota</taxon>
        <taxon>Desulfovibrionia</taxon>
        <taxon>Desulfovibrionales</taxon>
        <taxon>Desulfovibrionaceae</taxon>
        <taxon>Desulfobaculum</taxon>
    </lineage>
</organism>
<comment type="cofactor">
    <cofactor evidence="1">
        <name>pyridoxal 5'-phosphate</name>
        <dbReference type="ChEBI" id="CHEBI:597326"/>
    </cofactor>
</comment>
<name>A0A1T4VD65_9BACT</name>
<dbReference type="PANTHER" id="PTHR48097">
    <property type="entry name" value="L-THREONINE ALDOLASE-RELATED"/>
    <property type="match status" value="1"/>
</dbReference>
<proteinExistence type="inferred from homology"/>
<dbReference type="Gene3D" id="3.90.1150.10">
    <property type="entry name" value="Aspartate Aminotransferase, domain 1"/>
    <property type="match status" value="1"/>
</dbReference>
<dbReference type="Gene3D" id="3.40.640.10">
    <property type="entry name" value="Type I PLP-dependent aspartate aminotransferase-like (Major domain)"/>
    <property type="match status" value="1"/>
</dbReference>
<dbReference type="STRING" id="1121442.SAMN02745702_00045"/>
<feature type="domain" description="Aromatic amino acid beta-eliminating lyase/threonine aldolase" evidence="4">
    <location>
        <begin position="7"/>
        <end position="292"/>
    </location>
</feature>
<comment type="similarity">
    <text evidence="2">Belongs to the threonine aldolase family.</text>
</comment>
<evidence type="ECO:0000256" key="3">
    <source>
        <dbReference type="ARBA" id="ARBA00022898"/>
    </source>
</evidence>
<evidence type="ECO:0000313" key="5">
    <source>
        <dbReference type="EMBL" id="SKA62892.1"/>
    </source>
</evidence>
<dbReference type="GO" id="GO:0006520">
    <property type="term" value="P:amino acid metabolic process"/>
    <property type="evidence" value="ECO:0007669"/>
    <property type="project" value="InterPro"/>
</dbReference>
<accession>A0A1T4VD65</accession>
<dbReference type="Pfam" id="PF01212">
    <property type="entry name" value="Beta_elim_lyase"/>
    <property type="match status" value="1"/>
</dbReference>
<dbReference type="AlphaFoldDB" id="A0A1T4VD65"/>
<keyword evidence="3" id="KW-0663">Pyridoxal phosphate</keyword>